<comment type="caution">
    <text evidence="3">The sequence shown here is derived from an EMBL/GenBank/DDBJ whole genome shotgun (WGS) entry which is preliminary data.</text>
</comment>
<keyword evidence="3" id="KW-0969">Cilium</keyword>
<organism evidence="3 4">
    <name type="scientific">Cohnella xylanilytica</name>
    <dbReference type="NCBI Taxonomy" id="557555"/>
    <lineage>
        <taxon>Bacteria</taxon>
        <taxon>Bacillati</taxon>
        <taxon>Bacillota</taxon>
        <taxon>Bacilli</taxon>
        <taxon>Bacillales</taxon>
        <taxon>Paenibacillaceae</taxon>
        <taxon>Cohnella</taxon>
    </lineage>
</organism>
<dbReference type="RefSeq" id="WP_185138713.1">
    <property type="nucleotide sequence ID" value="NZ_JACJVR010000102.1"/>
</dbReference>
<evidence type="ECO:0000259" key="2">
    <source>
        <dbReference type="Pfam" id="PF02120"/>
    </source>
</evidence>
<dbReference type="InterPro" id="IPR052563">
    <property type="entry name" value="FliK"/>
</dbReference>
<name>A0A841U1X3_9BACL</name>
<dbReference type="PANTHER" id="PTHR37533:SF2">
    <property type="entry name" value="FLAGELLAR HOOK-LENGTH CONTROL PROTEIN"/>
    <property type="match status" value="1"/>
</dbReference>
<reference evidence="3 4" key="1">
    <citation type="submission" date="2020-08" db="EMBL/GenBank/DDBJ databases">
        <title>Cohnella phylogeny.</title>
        <authorList>
            <person name="Dunlap C."/>
        </authorList>
    </citation>
    <scope>NUCLEOTIDE SEQUENCE [LARGE SCALE GENOMIC DNA]</scope>
    <source>
        <strain evidence="3 4">DSM 25239</strain>
    </source>
</reference>
<keyword evidence="4" id="KW-1185">Reference proteome</keyword>
<accession>A0A841U1X3</accession>
<feature type="compositionally biased region" description="Low complexity" evidence="1">
    <location>
        <begin position="1"/>
        <end position="22"/>
    </location>
</feature>
<dbReference type="InterPro" id="IPR021136">
    <property type="entry name" value="Flagellar_hook_control-like_C"/>
</dbReference>
<feature type="domain" description="Flagellar hook-length control protein-like C-terminal" evidence="2">
    <location>
        <begin position="338"/>
        <end position="411"/>
    </location>
</feature>
<feature type="region of interest" description="Disordered" evidence="1">
    <location>
        <begin position="420"/>
        <end position="456"/>
    </location>
</feature>
<dbReference type="AlphaFoldDB" id="A0A841U1X3"/>
<dbReference type="Proteomes" id="UP000553776">
    <property type="component" value="Unassembled WGS sequence"/>
</dbReference>
<dbReference type="EMBL" id="JACJVR010000102">
    <property type="protein sequence ID" value="MBB6694747.1"/>
    <property type="molecule type" value="Genomic_DNA"/>
</dbReference>
<dbReference type="Gene3D" id="3.30.750.140">
    <property type="match status" value="1"/>
</dbReference>
<proteinExistence type="predicted"/>
<gene>
    <name evidence="3" type="ORF">H7B90_25445</name>
</gene>
<keyword evidence="3" id="KW-0966">Cell projection</keyword>
<dbReference type="CDD" id="cd17470">
    <property type="entry name" value="T3SS_Flik_C"/>
    <property type="match status" value="1"/>
</dbReference>
<keyword evidence="3" id="KW-0282">Flagellum</keyword>
<evidence type="ECO:0000256" key="1">
    <source>
        <dbReference type="SAM" id="MobiDB-lite"/>
    </source>
</evidence>
<feature type="region of interest" description="Disordered" evidence="1">
    <location>
        <begin position="1"/>
        <end position="26"/>
    </location>
</feature>
<dbReference type="InterPro" id="IPR038610">
    <property type="entry name" value="FliK-like_C_sf"/>
</dbReference>
<protein>
    <submittedName>
        <fullName evidence="3">Flagellar hook-length control protein FliK</fullName>
    </submittedName>
</protein>
<dbReference type="Pfam" id="PF02120">
    <property type="entry name" value="Flg_hook"/>
    <property type="match status" value="1"/>
</dbReference>
<dbReference type="PANTHER" id="PTHR37533">
    <property type="entry name" value="FLAGELLAR HOOK-LENGTH CONTROL PROTEIN"/>
    <property type="match status" value="1"/>
</dbReference>
<sequence length="476" mass="48808">MSRIMMPNASMGPAAAPATASGSGAGKTAGGNAFAGALVQAIGGEGSQAAPSATTGLTVSAMLAAALGSLTGEGDAEANAGLLELLSGLIDRMQPLAEDETLPEDARDPLAELLASLQALLEQLSPALPEATTSPDMQLTAGDELAALPETGQGSGADRLALLLPALLHASKQAFALTSQPEEAEKAFANAIQRLQQALAPAIAAQSEAQTAQAQAAADPSKASVALPLSGSGPQTAEETVVAAEPRKAVSAFKEPIVLWNLANAADASAETADMPVVQAAAEDRPADGNGQPLPWMLMGQEAAKQANAQSGQPTLPAQVPVHQFSQQVGNYLVKQFVLTEGNGISEAKLSLRPEHLGQVDIRIAMQDGQLTAQFVAHNGTAKELLENQMAQLRAALQVQGIQVERMEVVEPTGLNGSALFQGHEQREPGSGGGDGQASKRDREGSYEDPVTFEAEMERTSVLREAGYGGAINVTA</sequence>
<evidence type="ECO:0000313" key="4">
    <source>
        <dbReference type="Proteomes" id="UP000553776"/>
    </source>
</evidence>
<evidence type="ECO:0000313" key="3">
    <source>
        <dbReference type="EMBL" id="MBB6694747.1"/>
    </source>
</evidence>